<dbReference type="PIRSF" id="PIRSF000463">
    <property type="entry name" value="GlgB"/>
    <property type="match status" value="1"/>
</dbReference>
<dbReference type="EMBL" id="DVFW01000007">
    <property type="protein sequence ID" value="HIQ79904.1"/>
    <property type="molecule type" value="Genomic_DNA"/>
</dbReference>
<dbReference type="InterPro" id="IPR006047">
    <property type="entry name" value="GH13_cat_dom"/>
</dbReference>
<feature type="active site" description="Nucleophile" evidence="11 12">
    <location>
        <position position="317"/>
    </location>
</feature>
<keyword evidence="6 11" id="KW-0328">Glycosyltransferase</keyword>
<reference evidence="15" key="2">
    <citation type="journal article" date="2021" name="PeerJ">
        <title>Extensive microbial diversity within the chicken gut microbiome revealed by metagenomics and culture.</title>
        <authorList>
            <person name="Gilroy R."/>
            <person name="Ravi A."/>
            <person name="Getino M."/>
            <person name="Pursley I."/>
            <person name="Horton D.L."/>
            <person name="Alikhan N.F."/>
            <person name="Baker D."/>
            <person name="Gharbi K."/>
            <person name="Hall N."/>
            <person name="Watson M."/>
            <person name="Adriaenssens E.M."/>
            <person name="Foster-Nyarko E."/>
            <person name="Jarju S."/>
            <person name="Secka A."/>
            <person name="Antonio M."/>
            <person name="Oren A."/>
            <person name="Chaudhuri R.R."/>
            <person name="La Ragione R."/>
            <person name="Hildebrand F."/>
            <person name="Pallen M.J."/>
        </authorList>
    </citation>
    <scope>NUCLEOTIDE SEQUENCE</scope>
    <source>
        <strain evidence="15">ChiSjej1B19-3389</strain>
    </source>
</reference>
<dbReference type="GO" id="GO:0030245">
    <property type="term" value="P:cellulose catabolic process"/>
    <property type="evidence" value="ECO:0007669"/>
    <property type="project" value="UniProtKB-KW"/>
</dbReference>
<dbReference type="Gene3D" id="2.60.40.1180">
    <property type="entry name" value="Golgi alpha-mannosidase II"/>
    <property type="match status" value="1"/>
</dbReference>
<proteinExistence type="inferred from homology"/>
<evidence type="ECO:0000256" key="6">
    <source>
        <dbReference type="ARBA" id="ARBA00022676"/>
    </source>
</evidence>
<reference evidence="15" key="1">
    <citation type="submission" date="2020-10" db="EMBL/GenBank/DDBJ databases">
        <authorList>
            <person name="Gilroy R."/>
        </authorList>
    </citation>
    <scope>NUCLEOTIDE SEQUENCE</scope>
    <source>
        <strain evidence="15">ChiSjej1B19-3389</strain>
    </source>
</reference>
<dbReference type="AlphaFoldDB" id="A0A9D0ZIE8"/>
<dbReference type="InterPro" id="IPR017853">
    <property type="entry name" value="GH"/>
</dbReference>
<dbReference type="InterPro" id="IPR014756">
    <property type="entry name" value="Ig_E-set"/>
</dbReference>
<dbReference type="InterPro" id="IPR044143">
    <property type="entry name" value="GlgB_N_E_set_prok"/>
</dbReference>
<dbReference type="Proteomes" id="UP000886787">
    <property type="component" value="Unassembled WGS sequence"/>
</dbReference>
<dbReference type="InterPro" id="IPR004193">
    <property type="entry name" value="Glyco_hydro_13_N"/>
</dbReference>
<feature type="active site" description="Proton donor" evidence="11 12">
    <location>
        <position position="370"/>
    </location>
</feature>
<feature type="region of interest" description="Disordered" evidence="13">
    <location>
        <begin position="638"/>
        <end position="666"/>
    </location>
</feature>
<dbReference type="FunFam" id="3.20.20.80:FF:000003">
    <property type="entry name" value="1,4-alpha-glucan branching enzyme GlgB"/>
    <property type="match status" value="1"/>
</dbReference>
<dbReference type="InterPro" id="IPR013783">
    <property type="entry name" value="Ig-like_fold"/>
</dbReference>
<dbReference type="Pfam" id="PF02922">
    <property type="entry name" value="CBM_48"/>
    <property type="match status" value="1"/>
</dbReference>
<dbReference type="Gene3D" id="2.60.40.10">
    <property type="entry name" value="Immunoglobulins"/>
    <property type="match status" value="1"/>
</dbReference>
<evidence type="ECO:0000256" key="5">
    <source>
        <dbReference type="ARBA" id="ARBA00022600"/>
    </source>
</evidence>
<evidence type="ECO:0000256" key="12">
    <source>
        <dbReference type="PIRSR" id="PIRSR000463-1"/>
    </source>
</evidence>
<dbReference type="CDD" id="cd11322">
    <property type="entry name" value="AmyAc_Glg_BE"/>
    <property type="match status" value="1"/>
</dbReference>
<dbReference type="SUPFAM" id="SSF51011">
    <property type="entry name" value="Glycosyl hydrolase domain"/>
    <property type="match status" value="1"/>
</dbReference>
<feature type="compositionally biased region" description="Basic and acidic residues" evidence="13">
    <location>
        <begin position="657"/>
        <end position="666"/>
    </location>
</feature>
<evidence type="ECO:0000256" key="2">
    <source>
        <dbReference type="ARBA" id="ARBA00002953"/>
    </source>
</evidence>
<dbReference type="Gene3D" id="3.20.20.80">
    <property type="entry name" value="Glycosidases"/>
    <property type="match status" value="1"/>
</dbReference>
<feature type="compositionally biased region" description="Basic residues" evidence="13">
    <location>
        <begin position="638"/>
        <end position="652"/>
    </location>
</feature>
<comment type="subunit">
    <text evidence="11">Monomer.</text>
</comment>
<dbReference type="InterPro" id="IPR006407">
    <property type="entry name" value="GlgB"/>
</dbReference>
<evidence type="ECO:0000256" key="11">
    <source>
        <dbReference type="HAMAP-Rule" id="MF_00685"/>
    </source>
</evidence>
<dbReference type="GO" id="GO:0005829">
    <property type="term" value="C:cytosol"/>
    <property type="evidence" value="ECO:0007669"/>
    <property type="project" value="TreeGrafter"/>
</dbReference>
<dbReference type="NCBIfam" id="NF008967">
    <property type="entry name" value="PRK12313.1"/>
    <property type="match status" value="1"/>
</dbReference>
<keyword evidence="9 11" id="KW-0320">Glycogen biosynthesis</keyword>
<evidence type="ECO:0000256" key="4">
    <source>
        <dbReference type="ARBA" id="ARBA00009000"/>
    </source>
</evidence>
<evidence type="ECO:0000256" key="7">
    <source>
        <dbReference type="ARBA" id="ARBA00022679"/>
    </source>
</evidence>
<dbReference type="HAMAP" id="MF_00685">
    <property type="entry name" value="GlgB"/>
    <property type="match status" value="1"/>
</dbReference>
<dbReference type="NCBIfam" id="NF003811">
    <property type="entry name" value="PRK05402.1"/>
    <property type="match status" value="1"/>
</dbReference>
<sequence>MAEKKESTHAAVLDERTPLELFLAGESINAYEYMGAHKSYRDGNDGVVFRVWAPNALSVSVAGDFNGWDNTANFMERVQQTGVWECFIPDVKQYQAYKYCVETPWFEKQYKTDPYGFHCQTRPENATLYYDLDGYEWNDAKFLQKKTEKPHYERPMNIYEVHAGSWRLNEDGTRYSYRKLADELIPYVKDMGYTHIEFMPLTEYPYDGSWGYQVTGYYAPTSRYGTPHDFMYFVDQCHQAGIQVILDWVPAHFPRDAHGLAKFDGTCCYEYADTRKGEHKEWGTLVFDYSRYEVISFLTSSAMFWLEKYHIDGIRVDAVASMLYLDYNRSDGQWVANKYGGKEHLEAVAFLQNLNARIAARHPEDYMIAEESTSWPLVSRPVEDGGLGFNYKWNMGWMNDMLHYMSTDPLYRPYHHDNLTFSFFYAFSENFLLPISHDEVVYGKGSLINKMPGAYDMKFDGVRAFMAYMMIHPGKKLTFMGSEIGQFDEWDSNASLQWNLLDFEKHQQLHLFFKELNHFYLQNPTMYEVDFSWEGFSWIHHNDYMQSVIAFRRMDKKGNNLIGICNFQPVYRENYRIGVPQNGIYAEVFNTDDARFGGSGITNGDNIDASGEEMHDCDQSITINLPPLSVMYFSCVRKKPPRKKKTSAKKAAAKQPAQKEKGSTEK</sequence>
<dbReference type="GO" id="GO:0043169">
    <property type="term" value="F:cation binding"/>
    <property type="evidence" value="ECO:0007669"/>
    <property type="project" value="InterPro"/>
</dbReference>
<protein>
    <recommendedName>
        <fullName evidence="11">1,4-alpha-glucan branching enzyme GlgB</fullName>
        <ecNumber evidence="11">2.4.1.18</ecNumber>
    </recommendedName>
    <alternativeName>
        <fullName evidence="11">1,4-alpha-D-glucan:1,4-alpha-D-glucan 6-glucosyl-transferase</fullName>
    </alternativeName>
    <alternativeName>
        <fullName evidence="11">Alpha-(1-&gt;4)-glucan branching enzyme</fullName>
    </alternativeName>
    <alternativeName>
        <fullName evidence="11">Glycogen branching enzyme</fullName>
        <shortName evidence="11">BE</shortName>
    </alternativeName>
</protein>
<evidence type="ECO:0000256" key="13">
    <source>
        <dbReference type="SAM" id="MobiDB-lite"/>
    </source>
</evidence>
<dbReference type="GO" id="GO:0003844">
    <property type="term" value="F:1,4-alpha-glucan branching enzyme activity"/>
    <property type="evidence" value="ECO:0007669"/>
    <property type="project" value="UniProtKB-UniRule"/>
</dbReference>
<dbReference type="SUPFAM" id="SSF51445">
    <property type="entry name" value="(Trans)glycosidases"/>
    <property type="match status" value="1"/>
</dbReference>
<dbReference type="SMART" id="SM00642">
    <property type="entry name" value="Aamy"/>
    <property type="match status" value="1"/>
</dbReference>
<dbReference type="InterPro" id="IPR037439">
    <property type="entry name" value="Branching_enzy"/>
</dbReference>
<comment type="similarity">
    <text evidence="4 11">Belongs to the glycosyl hydrolase 13 family. GlgB subfamily.</text>
</comment>
<evidence type="ECO:0000259" key="14">
    <source>
        <dbReference type="SMART" id="SM00642"/>
    </source>
</evidence>
<evidence type="ECO:0000313" key="15">
    <source>
        <dbReference type="EMBL" id="HIQ79904.1"/>
    </source>
</evidence>
<dbReference type="Pfam" id="PF00128">
    <property type="entry name" value="Alpha-amylase"/>
    <property type="match status" value="1"/>
</dbReference>
<dbReference type="EC" id="2.4.1.18" evidence="11"/>
<comment type="function">
    <text evidence="2 11">Catalyzes the formation of the alpha-1,6-glucosidic linkages in glycogen by scission of a 1,4-alpha-linked oligosaccharide from growing alpha-1,4-glucan chains and the subsequent attachment of the oligosaccharide to the alpha-1,6 position.</text>
</comment>
<keyword evidence="8" id="KW-0136">Cellulose degradation</keyword>
<dbReference type="NCBIfam" id="TIGR01515">
    <property type="entry name" value="branching_enzym"/>
    <property type="match status" value="1"/>
</dbReference>
<dbReference type="PANTHER" id="PTHR43651:SF3">
    <property type="entry name" value="1,4-ALPHA-GLUCAN-BRANCHING ENZYME"/>
    <property type="match status" value="1"/>
</dbReference>
<comment type="catalytic activity">
    <reaction evidence="1 11">
        <text>Transfers a segment of a (1-&gt;4)-alpha-D-glucan chain to a primary hydroxy group in a similar glucan chain.</text>
        <dbReference type="EC" id="2.4.1.18"/>
    </reaction>
</comment>
<dbReference type="FunFam" id="2.60.40.1180:FF:000002">
    <property type="entry name" value="1,4-alpha-glucan branching enzyme GlgB"/>
    <property type="match status" value="1"/>
</dbReference>
<dbReference type="SUPFAM" id="SSF81296">
    <property type="entry name" value="E set domains"/>
    <property type="match status" value="1"/>
</dbReference>
<keyword evidence="5 11" id="KW-0321">Glycogen metabolism</keyword>
<accession>A0A9D0ZIE8</accession>
<organism evidence="15 16">
    <name type="scientific">Candidatus Scatavimonas merdigallinarum</name>
    <dbReference type="NCBI Taxonomy" id="2840914"/>
    <lineage>
        <taxon>Bacteria</taxon>
        <taxon>Bacillati</taxon>
        <taxon>Bacillota</taxon>
        <taxon>Clostridia</taxon>
        <taxon>Eubacteriales</taxon>
        <taxon>Oscillospiraceae</taxon>
        <taxon>Oscillospiraceae incertae sedis</taxon>
        <taxon>Candidatus Scatavimonas</taxon>
    </lineage>
</organism>
<dbReference type="InterPro" id="IPR006048">
    <property type="entry name" value="A-amylase/branching_C"/>
</dbReference>
<keyword evidence="8" id="KW-0624">Polysaccharide degradation</keyword>
<evidence type="ECO:0000256" key="10">
    <source>
        <dbReference type="ARBA" id="ARBA00023277"/>
    </source>
</evidence>
<comment type="caution">
    <text evidence="15">The sequence shown here is derived from an EMBL/GenBank/DDBJ whole genome shotgun (WGS) entry which is preliminary data.</text>
</comment>
<evidence type="ECO:0000256" key="8">
    <source>
        <dbReference type="ARBA" id="ARBA00023001"/>
    </source>
</evidence>
<gene>
    <name evidence="11 15" type="primary">glgB</name>
    <name evidence="15" type="ORF">IAD32_01305</name>
</gene>
<evidence type="ECO:0000256" key="3">
    <source>
        <dbReference type="ARBA" id="ARBA00004964"/>
    </source>
</evidence>
<dbReference type="GO" id="GO:0005978">
    <property type="term" value="P:glycogen biosynthetic process"/>
    <property type="evidence" value="ECO:0007669"/>
    <property type="project" value="UniProtKB-UniRule"/>
</dbReference>
<evidence type="ECO:0000313" key="16">
    <source>
        <dbReference type="Proteomes" id="UP000886787"/>
    </source>
</evidence>
<evidence type="ECO:0000256" key="1">
    <source>
        <dbReference type="ARBA" id="ARBA00000826"/>
    </source>
</evidence>
<name>A0A9D0ZIE8_9FIRM</name>
<dbReference type="InterPro" id="IPR013780">
    <property type="entry name" value="Glyco_hydro_b"/>
</dbReference>
<dbReference type="Pfam" id="PF02806">
    <property type="entry name" value="Alpha-amylase_C"/>
    <property type="match status" value="1"/>
</dbReference>
<keyword evidence="10 11" id="KW-0119">Carbohydrate metabolism</keyword>
<dbReference type="CDD" id="cd02855">
    <property type="entry name" value="E_set_GBE_prok_N"/>
    <property type="match status" value="1"/>
</dbReference>
<keyword evidence="7 11" id="KW-0808">Transferase</keyword>
<comment type="pathway">
    <text evidence="3 11">Glycan biosynthesis; glycogen biosynthesis.</text>
</comment>
<evidence type="ECO:0000256" key="9">
    <source>
        <dbReference type="ARBA" id="ARBA00023056"/>
    </source>
</evidence>
<dbReference type="GO" id="GO:0004553">
    <property type="term" value="F:hydrolase activity, hydrolyzing O-glycosyl compounds"/>
    <property type="evidence" value="ECO:0007669"/>
    <property type="project" value="InterPro"/>
</dbReference>
<feature type="domain" description="Glycosyl hydrolase family 13 catalytic" evidence="14">
    <location>
        <begin position="160"/>
        <end position="505"/>
    </location>
</feature>
<dbReference type="PANTHER" id="PTHR43651">
    <property type="entry name" value="1,4-ALPHA-GLUCAN-BRANCHING ENZYME"/>
    <property type="match status" value="1"/>
</dbReference>